<gene>
    <name evidence="4" type="ORF">B0J11DRAFT_113451</name>
</gene>
<accession>A0A9P9DBR6</accession>
<dbReference type="PROSITE" id="PS50006">
    <property type="entry name" value="FHA_DOMAIN"/>
    <property type="match status" value="1"/>
</dbReference>
<keyword evidence="2" id="KW-1133">Transmembrane helix</keyword>
<dbReference type="InterPro" id="IPR000253">
    <property type="entry name" value="FHA_dom"/>
</dbReference>
<protein>
    <recommendedName>
        <fullName evidence="3">FHA domain-containing protein</fullName>
    </recommendedName>
</protein>
<dbReference type="Proteomes" id="UP000700596">
    <property type="component" value="Unassembled WGS sequence"/>
</dbReference>
<proteinExistence type="predicted"/>
<feature type="region of interest" description="Disordered" evidence="1">
    <location>
        <begin position="133"/>
        <end position="308"/>
    </location>
</feature>
<evidence type="ECO:0000313" key="4">
    <source>
        <dbReference type="EMBL" id="KAH7115916.1"/>
    </source>
</evidence>
<dbReference type="AlphaFoldDB" id="A0A9P9DBR6"/>
<keyword evidence="2" id="KW-0812">Transmembrane</keyword>
<evidence type="ECO:0000256" key="1">
    <source>
        <dbReference type="SAM" id="MobiDB-lite"/>
    </source>
</evidence>
<dbReference type="SUPFAM" id="SSF49879">
    <property type="entry name" value="SMAD/FHA domain"/>
    <property type="match status" value="1"/>
</dbReference>
<organism evidence="4 5">
    <name type="scientific">Dendryphion nanum</name>
    <dbReference type="NCBI Taxonomy" id="256645"/>
    <lineage>
        <taxon>Eukaryota</taxon>
        <taxon>Fungi</taxon>
        <taxon>Dikarya</taxon>
        <taxon>Ascomycota</taxon>
        <taxon>Pezizomycotina</taxon>
        <taxon>Dothideomycetes</taxon>
        <taxon>Pleosporomycetidae</taxon>
        <taxon>Pleosporales</taxon>
        <taxon>Torulaceae</taxon>
        <taxon>Dendryphion</taxon>
    </lineage>
</organism>
<keyword evidence="2" id="KW-0472">Membrane</keyword>
<dbReference type="EMBL" id="JAGMWT010000015">
    <property type="protein sequence ID" value="KAH7115916.1"/>
    <property type="molecule type" value="Genomic_DNA"/>
</dbReference>
<dbReference type="OrthoDB" id="4096268at2759"/>
<evidence type="ECO:0000313" key="5">
    <source>
        <dbReference type="Proteomes" id="UP000700596"/>
    </source>
</evidence>
<dbReference type="InterPro" id="IPR008984">
    <property type="entry name" value="SMAD_FHA_dom_sf"/>
</dbReference>
<comment type="caution">
    <text evidence="4">The sequence shown here is derived from an EMBL/GenBank/DDBJ whole genome shotgun (WGS) entry which is preliminary data.</text>
</comment>
<name>A0A9P9DBR6_9PLEO</name>
<sequence length="625" mass="68199">MASQVILTLTSVDGLDDIPERTIIVHPNKPIPIGRSSKNPDKGLMAASDNALIDSPVISREHAVFSTSTDTKAPNIYIIDEKSRQGTYLNGVELKRGTSHLLAINDTVRFGQDVIRDTDSFTAQKYRVGYRLTTPEPDRDFPRGITVPEAVSSDEEDVDYQEPFSSSLYPPPNYGSKANPVNVDDFEDNAPMPRQPIHFQLEEEEEFDEVYEPPPANPIPESEASAVNDKPVSLSFNLPSSDDDEEGEEDIDYPDEDREGAFETGSTEAEFDSNDEESVDNSDNSDNESDRESILSGSDASGNNQTEQHIDAARRVKFGAMLDHVQAKPMTPVAVPAAASHTPPAQVLSGYQSPPRIQPYASLPTPADFFEPSSSTKANELSKENMLHNSKVMADAYFPTWDPPSMPRPSAPKTMAWTTGIDYTNPVLMREAPPQNPWFEENNNPFIPSNMYGRSSMTTYNTPPITLNPYVSRPTGEFSAAKDVEVYPPEPTIFAPALPRGTDSAEDTSSQPAPRTKVSIAEIVDENPQQPMTPTSVDASPSRKRKAEAFEAEDEEPIHDNPAVSIDETIKQTLAPSPATEEPSEEPPRKKPRSSFSLVASGLAAGFVLGGAAVISALASIDITQ</sequence>
<feature type="compositionally biased region" description="Acidic residues" evidence="1">
    <location>
        <begin position="241"/>
        <end position="258"/>
    </location>
</feature>
<evidence type="ECO:0000259" key="3">
    <source>
        <dbReference type="PROSITE" id="PS50006"/>
    </source>
</evidence>
<feature type="region of interest" description="Disordered" evidence="1">
    <location>
        <begin position="492"/>
        <end position="595"/>
    </location>
</feature>
<feature type="compositionally biased region" description="Acidic residues" evidence="1">
    <location>
        <begin position="269"/>
        <end position="287"/>
    </location>
</feature>
<feature type="compositionally biased region" description="Polar residues" evidence="1">
    <location>
        <begin position="527"/>
        <end position="539"/>
    </location>
</feature>
<feature type="domain" description="FHA" evidence="3">
    <location>
        <begin position="31"/>
        <end position="94"/>
    </location>
</feature>
<dbReference type="Gene3D" id="2.60.200.20">
    <property type="match status" value="1"/>
</dbReference>
<dbReference type="Pfam" id="PF00498">
    <property type="entry name" value="FHA"/>
    <property type="match status" value="1"/>
</dbReference>
<reference evidence="4" key="1">
    <citation type="journal article" date="2021" name="Nat. Commun.">
        <title>Genetic determinants of endophytism in the Arabidopsis root mycobiome.</title>
        <authorList>
            <person name="Mesny F."/>
            <person name="Miyauchi S."/>
            <person name="Thiergart T."/>
            <person name="Pickel B."/>
            <person name="Atanasova L."/>
            <person name="Karlsson M."/>
            <person name="Huettel B."/>
            <person name="Barry K.W."/>
            <person name="Haridas S."/>
            <person name="Chen C."/>
            <person name="Bauer D."/>
            <person name="Andreopoulos W."/>
            <person name="Pangilinan J."/>
            <person name="LaButti K."/>
            <person name="Riley R."/>
            <person name="Lipzen A."/>
            <person name="Clum A."/>
            <person name="Drula E."/>
            <person name="Henrissat B."/>
            <person name="Kohler A."/>
            <person name="Grigoriev I.V."/>
            <person name="Martin F.M."/>
            <person name="Hacquard S."/>
        </authorList>
    </citation>
    <scope>NUCLEOTIDE SEQUENCE</scope>
    <source>
        <strain evidence="4">MPI-CAGE-CH-0243</strain>
    </source>
</reference>
<dbReference type="SMART" id="SM00240">
    <property type="entry name" value="FHA"/>
    <property type="match status" value="1"/>
</dbReference>
<feature type="transmembrane region" description="Helical" evidence="2">
    <location>
        <begin position="596"/>
        <end position="621"/>
    </location>
</feature>
<feature type="compositionally biased region" description="Acidic residues" evidence="1">
    <location>
        <begin position="202"/>
        <end position="211"/>
    </location>
</feature>
<feature type="compositionally biased region" description="Polar residues" evidence="1">
    <location>
        <begin position="295"/>
        <end position="307"/>
    </location>
</feature>
<evidence type="ECO:0000256" key="2">
    <source>
        <dbReference type="SAM" id="Phobius"/>
    </source>
</evidence>
<keyword evidence="5" id="KW-1185">Reference proteome</keyword>